<gene>
    <name evidence="4" type="ORF">ACJMK2_000683</name>
</gene>
<evidence type="ECO:0000256" key="1">
    <source>
        <dbReference type="ARBA" id="ARBA00008307"/>
    </source>
</evidence>
<dbReference type="InterPro" id="IPR046903">
    <property type="entry name" value="Mab-21-like_nuc_Trfase"/>
</dbReference>
<dbReference type="Proteomes" id="UP001634394">
    <property type="component" value="Unassembled WGS sequence"/>
</dbReference>
<sequence>MDKFETLRNIALPYGKRAASDICDEGKNRTKCISERTMCTVEAIGGEDDICCECKEYSTLHLDTDHQMDETSALHDKESLRKFSDYSSSLMSLDTSKLNTFLIKLDDKNRTCNDDLKTREIVSATEDLIALILSMIGEIDPRFQSTCIKSGSFYDGLKIGQADEFDFVAKIESLSKRNILEARESKRKKGFVYMVFKDEETMKNFSEFIIKPDSDECLRKDDNVLDVNEFQRYFCALVRSALQRIHIPENFIDSDNVKDNGYLSDSWKPFQHGPSATLRVAYVCKCSSEVIDLDIDIVPSIAYPDENFRPPIWHLMKDRIDDNVFLERLRCIIETEEILLVPFAFDLIQKSDKRAWHYFYSNTWRVSFSSLEKAIFGMYDICSTEKRLFRSLKVLKEMFLQNSPETEVKSGSIGLKLQEPPNAFVTSCSVEAICMSDSDTDEATDNILAWDTASSSSDSSNKDEDDGLPSFIKTTYRDNYPKVSSSSSTTECNFAKNVVDEAMPARESLTDSSRTSLEIFKLTESESKGHTNTGNIACKDYEPSTNDRHMKTVGTNDGDLTNCSDSRMEISYEKHPCFNVNYSHCEQYQEEMIYLRQSVVNAEETTKRTEHVSVRLNESAEDDRTNDRQMKTIKTKDGHLTNESGSCIELICQQHLIRDANYPHYKQCQEEIIYLRQSVLNAEETKPKIEHQSLCNSTENDNRFEEIPNYRHSKPLIKTYIIKMLFFAMKAAFPDDKEWKEDKLSTLVLLAMQMLYFAFCSKEKGFLNFWFQDFIENRTRDSTSLEILHTLEEVVNVFRNI</sequence>
<evidence type="ECO:0000313" key="4">
    <source>
        <dbReference type="EMBL" id="KAL3888313.1"/>
    </source>
</evidence>
<keyword evidence="5" id="KW-1185">Reference proteome</keyword>
<evidence type="ECO:0000313" key="5">
    <source>
        <dbReference type="Proteomes" id="UP001634394"/>
    </source>
</evidence>
<accession>A0ABD3XTH9</accession>
<feature type="compositionally biased region" description="Basic and acidic residues" evidence="2">
    <location>
        <begin position="539"/>
        <end position="550"/>
    </location>
</feature>
<feature type="domain" description="Mab-21-like nucleotidyltransferase" evidence="3">
    <location>
        <begin position="153"/>
        <end position="376"/>
    </location>
</feature>
<dbReference type="PANTHER" id="PTHR10656">
    <property type="entry name" value="CELL FATE DETERMINING PROTEIN MAB21-RELATED"/>
    <property type="match status" value="1"/>
</dbReference>
<protein>
    <recommendedName>
        <fullName evidence="3">Mab-21-like nucleotidyltransferase domain-containing protein</fullName>
    </recommendedName>
</protein>
<proteinExistence type="inferred from homology"/>
<dbReference type="AlphaFoldDB" id="A0ABD3XTH9"/>
<evidence type="ECO:0000256" key="2">
    <source>
        <dbReference type="SAM" id="MobiDB-lite"/>
    </source>
</evidence>
<dbReference type="Gene3D" id="3.30.460.90">
    <property type="match status" value="1"/>
</dbReference>
<dbReference type="Gene3D" id="1.10.1410.40">
    <property type="match status" value="1"/>
</dbReference>
<comment type="similarity">
    <text evidence="1">Belongs to the mab-21 family.</text>
</comment>
<dbReference type="PANTHER" id="PTHR10656:SF42">
    <property type="entry name" value="CYCLIC GMP-AMP SYNTHASE-LIKE PROTEIN-RELATED"/>
    <property type="match status" value="1"/>
</dbReference>
<dbReference type="Pfam" id="PF03281">
    <property type="entry name" value="Mab-21"/>
    <property type="match status" value="1"/>
</dbReference>
<dbReference type="EMBL" id="JBJQND010000001">
    <property type="protein sequence ID" value="KAL3888313.1"/>
    <property type="molecule type" value="Genomic_DNA"/>
</dbReference>
<name>A0ABD3XTH9_SINWO</name>
<feature type="region of interest" description="Disordered" evidence="2">
    <location>
        <begin position="452"/>
        <end position="473"/>
    </location>
</feature>
<evidence type="ECO:0000259" key="3">
    <source>
        <dbReference type="Pfam" id="PF03281"/>
    </source>
</evidence>
<organism evidence="4 5">
    <name type="scientific">Sinanodonta woodiana</name>
    <name type="common">Chinese pond mussel</name>
    <name type="synonym">Anodonta woodiana</name>
    <dbReference type="NCBI Taxonomy" id="1069815"/>
    <lineage>
        <taxon>Eukaryota</taxon>
        <taxon>Metazoa</taxon>
        <taxon>Spiralia</taxon>
        <taxon>Lophotrochozoa</taxon>
        <taxon>Mollusca</taxon>
        <taxon>Bivalvia</taxon>
        <taxon>Autobranchia</taxon>
        <taxon>Heteroconchia</taxon>
        <taxon>Palaeoheterodonta</taxon>
        <taxon>Unionida</taxon>
        <taxon>Unionoidea</taxon>
        <taxon>Unionidae</taxon>
        <taxon>Unioninae</taxon>
        <taxon>Sinanodonta</taxon>
    </lineage>
</organism>
<feature type="region of interest" description="Disordered" evidence="2">
    <location>
        <begin position="530"/>
        <end position="553"/>
    </location>
</feature>
<comment type="caution">
    <text evidence="4">The sequence shown here is derived from an EMBL/GenBank/DDBJ whole genome shotgun (WGS) entry which is preliminary data.</text>
</comment>
<reference evidence="4 5" key="1">
    <citation type="submission" date="2024-11" db="EMBL/GenBank/DDBJ databases">
        <title>Chromosome-level genome assembly of the freshwater bivalve Anodonta woodiana.</title>
        <authorList>
            <person name="Chen X."/>
        </authorList>
    </citation>
    <scope>NUCLEOTIDE SEQUENCE [LARGE SCALE GENOMIC DNA]</scope>
    <source>
        <strain evidence="4">MN2024</strain>
        <tissue evidence="4">Gills</tissue>
    </source>
</reference>